<dbReference type="GeneID" id="97230718"/>
<proteinExistence type="predicted"/>
<reference evidence="1 2" key="1">
    <citation type="journal article" date="2017" name="Front. Microbiol.">
        <title>Genomic Characterization of Dairy Associated Leuconostoc Species and Diversity of Leuconostocs in Undefined Mixed Mesophilic Starter Cultures.</title>
        <authorList>
            <person name="Frantzen C.A."/>
            <person name="Kot W."/>
            <person name="Pedersen T.B."/>
            <person name="Ardo Y.M."/>
            <person name="Broadbent J.R."/>
            <person name="Neve H."/>
            <person name="Hansen L.H."/>
            <person name="Dal Bello F."/>
            <person name="Ostlie H.M."/>
            <person name="Kleppen H.P."/>
            <person name="Vogensen F.K."/>
            <person name="Holo H."/>
        </authorList>
    </citation>
    <scope>NUCLEOTIDE SEQUENCE [LARGE SCALE GENOMIC DNA]</scope>
    <source>
        <strain evidence="1 2">LMGCF08</strain>
    </source>
</reference>
<protein>
    <submittedName>
        <fullName evidence="1">Uncharacterized protein</fullName>
    </submittedName>
</protein>
<comment type="caution">
    <text evidence="1">The sequence shown here is derived from an EMBL/GenBank/DDBJ whole genome shotgun (WGS) entry which is preliminary data.</text>
</comment>
<evidence type="ECO:0000313" key="1">
    <source>
        <dbReference type="EMBL" id="ORI96913.1"/>
    </source>
</evidence>
<organism evidence="1 2">
    <name type="scientific">Leuconostoc pseudomesenteroides</name>
    <dbReference type="NCBI Taxonomy" id="33968"/>
    <lineage>
        <taxon>Bacteria</taxon>
        <taxon>Bacillati</taxon>
        <taxon>Bacillota</taxon>
        <taxon>Bacilli</taxon>
        <taxon>Lactobacillales</taxon>
        <taxon>Lactobacillaceae</taxon>
        <taxon>Leuconostoc</taxon>
    </lineage>
</organism>
<sequence>MKKDNNHFVELLQNLSLNDEEQFFVNNAIHQLKDNHEREDLVIRNLIGDFRPLALQQKLSPQGLQFFTELVKPNFKEDISLWLPIWLGTIH</sequence>
<gene>
    <name evidence="1" type="ORF">BMR96_10120</name>
</gene>
<dbReference type="AlphaFoldDB" id="A0A1X0VB14"/>
<dbReference type="EMBL" id="MPLS01000119">
    <property type="protein sequence ID" value="ORI96913.1"/>
    <property type="molecule type" value="Genomic_DNA"/>
</dbReference>
<dbReference type="RefSeq" id="WP_004913014.1">
    <property type="nucleotide sequence ID" value="NZ_MPLS01000119.1"/>
</dbReference>
<name>A0A1X0VB14_LEUPS</name>
<dbReference type="Proteomes" id="UP000192288">
    <property type="component" value="Unassembled WGS sequence"/>
</dbReference>
<accession>A0A1X0VB14</accession>
<evidence type="ECO:0000313" key="2">
    <source>
        <dbReference type="Proteomes" id="UP000192288"/>
    </source>
</evidence>